<dbReference type="InterPro" id="IPR039672">
    <property type="entry name" value="MFS_2"/>
</dbReference>
<evidence type="ECO:0000256" key="1">
    <source>
        <dbReference type="ARBA" id="ARBA00009617"/>
    </source>
</evidence>
<feature type="transmembrane region" description="Helical" evidence="2">
    <location>
        <begin position="81"/>
        <end position="98"/>
    </location>
</feature>
<dbReference type="NCBIfam" id="TIGR00792">
    <property type="entry name" value="gph"/>
    <property type="match status" value="1"/>
</dbReference>
<gene>
    <name evidence="3" type="ORF">ABS311_01040</name>
</gene>
<dbReference type="InterPro" id="IPR036259">
    <property type="entry name" value="MFS_trans_sf"/>
</dbReference>
<protein>
    <submittedName>
        <fullName evidence="3">MFS transporter</fullName>
    </submittedName>
</protein>
<dbReference type="PANTHER" id="PTHR11328:SF24">
    <property type="entry name" value="MAJOR FACILITATOR SUPERFAMILY (MFS) PROFILE DOMAIN-CONTAINING PROTEIN"/>
    <property type="match status" value="1"/>
</dbReference>
<keyword evidence="2" id="KW-0812">Transmembrane</keyword>
<dbReference type="RefSeq" id="WP_143870205.1">
    <property type="nucleotide sequence ID" value="NZ_CP041660.1"/>
</dbReference>
<dbReference type="CDD" id="cd17332">
    <property type="entry name" value="MFS_MelB_like"/>
    <property type="match status" value="1"/>
</dbReference>
<feature type="transmembrane region" description="Helical" evidence="2">
    <location>
        <begin position="231"/>
        <end position="256"/>
    </location>
</feature>
<keyword evidence="2" id="KW-1133">Transmembrane helix</keyword>
<accession>A0ABV1RC29</accession>
<comment type="similarity">
    <text evidence="1">Belongs to the sodium:galactoside symporter (TC 2.A.2) family.</text>
</comment>
<feature type="transmembrane region" description="Helical" evidence="2">
    <location>
        <begin position="403"/>
        <end position="426"/>
    </location>
</feature>
<dbReference type="PANTHER" id="PTHR11328">
    <property type="entry name" value="MAJOR FACILITATOR SUPERFAMILY DOMAIN-CONTAINING PROTEIN"/>
    <property type="match status" value="1"/>
</dbReference>
<feature type="transmembrane region" description="Helical" evidence="2">
    <location>
        <begin position="12"/>
        <end position="36"/>
    </location>
</feature>
<feature type="transmembrane region" description="Helical" evidence="2">
    <location>
        <begin position="300"/>
        <end position="316"/>
    </location>
</feature>
<organism evidence="3 4">
    <name type="scientific">Catenovulum sediminis</name>
    <dbReference type="NCBI Taxonomy" id="1740262"/>
    <lineage>
        <taxon>Bacteria</taxon>
        <taxon>Pseudomonadati</taxon>
        <taxon>Pseudomonadota</taxon>
        <taxon>Gammaproteobacteria</taxon>
        <taxon>Alteromonadales</taxon>
        <taxon>Alteromonadaceae</taxon>
        <taxon>Catenovulum</taxon>
    </lineage>
</organism>
<feature type="transmembrane region" description="Helical" evidence="2">
    <location>
        <begin position="149"/>
        <end position="170"/>
    </location>
</feature>
<evidence type="ECO:0000313" key="3">
    <source>
        <dbReference type="EMBL" id="MER2490469.1"/>
    </source>
</evidence>
<feature type="transmembrane region" description="Helical" evidence="2">
    <location>
        <begin position="364"/>
        <end position="391"/>
    </location>
</feature>
<keyword evidence="2" id="KW-0472">Membrane</keyword>
<dbReference type="InterPro" id="IPR001927">
    <property type="entry name" value="Na/Gal_symport"/>
</dbReference>
<name>A0ABV1RC29_9ALTE</name>
<feature type="transmembrane region" description="Helical" evidence="2">
    <location>
        <begin position="182"/>
        <end position="203"/>
    </location>
</feature>
<sequence length="473" mass="52606">MQAGKLSTLEKVGFGAGDMAVNVVISAMMLIISFFYTDIFGLKPADLGVMLLVVRLIDAFTDPLMGLITDKYNSRWGRYRPYFLFLSVPFGISVFLTFSTPDLDYNMKLVWAYATYIFVTIMFTSVTIPYISLIGVLTDNPKERLSANGYRLFFAKIAAFLVTIIVPLVADADIFQGNIAAGYQAAMGIMAVLGVLLFLFCFFTTTERIEHIVDKKPLFEQFKLLLKNDQWLILCGVCFFVTIGYVVRGSIAIYYAKYYLGGDAQFQSLFMSVGVLAAILAMVASTWITKTYCKVKLFKFSQLSVGVFSLLLFFLVQPGDMMLALVLYFILSFAVDLHAPVFWSALSESVDYGEYKNKKRVSGLAYGGISFAQKAGMGLAGAMVGWILTVFDYVPNQAQSEEALFGLSLALCIVAGFFHVVVGLLMKKYIINDQFYNDFKLTLNVNIHTTEAEQQNNNVASNKDVCIPLASQK</sequence>
<feature type="transmembrane region" description="Helical" evidence="2">
    <location>
        <begin position="48"/>
        <end position="69"/>
    </location>
</feature>
<evidence type="ECO:0000313" key="4">
    <source>
        <dbReference type="Proteomes" id="UP001467690"/>
    </source>
</evidence>
<dbReference type="Proteomes" id="UP001467690">
    <property type="component" value="Unassembled WGS sequence"/>
</dbReference>
<proteinExistence type="inferred from homology"/>
<dbReference type="EMBL" id="JBELOE010000054">
    <property type="protein sequence ID" value="MER2490469.1"/>
    <property type="molecule type" value="Genomic_DNA"/>
</dbReference>
<comment type="caution">
    <text evidence="3">The sequence shown here is derived from an EMBL/GenBank/DDBJ whole genome shotgun (WGS) entry which is preliminary data.</text>
</comment>
<dbReference type="Pfam" id="PF13347">
    <property type="entry name" value="MFS_2"/>
    <property type="match status" value="1"/>
</dbReference>
<feature type="transmembrane region" description="Helical" evidence="2">
    <location>
        <begin position="268"/>
        <end position="288"/>
    </location>
</feature>
<dbReference type="SUPFAM" id="SSF103473">
    <property type="entry name" value="MFS general substrate transporter"/>
    <property type="match status" value="1"/>
</dbReference>
<evidence type="ECO:0000256" key="2">
    <source>
        <dbReference type="SAM" id="Phobius"/>
    </source>
</evidence>
<dbReference type="Gene3D" id="1.20.1250.20">
    <property type="entry name" value="MFS general substrate transporter like domains"/>
    <property type="match status" value="1"/>
</dbReference>
<feature type="transmembrane region" description="Helical" evidence="2">
    <location>
        <begin position="322"/>
        <end position="343"/>
    </location>
</feature>
<reference evidence="3 4" key="1">
    <citation type="submission" date="2024-06" db="EMBL/GenBank/DDBJ databases">
        <authorList>
            <person name="Chen R.Y."/>
        </authorList>
    </citation>
    <scope>NUCLEOTIDE SEQUENCE [LARGE SCALE GENOMIC DNA]</scope>
    <source>
        <strain evidence="3 4">D2</strain>
    </source>
</reference>
<keyword evidence="4" id="KW-1185">Reference proteome</keyword>
<feature type="transmembrane region" description="Helical" evidence="2">
    <location>
        <begin position="110"/>
        <end position="137"/>
    </location>
</feature>